<dbReference type="OrthoDB" id="3656171at2"/>
<dbReference type="InterPro" id="IPR003870">
    <property type="entry name" value="DUF222"/>
</dbReference>
<evidence type="ECO:0000256" key="1">
    <source>
        <dbReference type="SAM" id="MobiDB-lite"/>
    </source>
</evidence>
<organism evidence="3 4">
    <name type="scientific">Actinomycetospora succinea</name>
    <dbReference type="NCBI Taxonomy" id="663603"/>
    <lineage>
        <taxon>Bacteria</taxon>
        <taxon>Bacillati</taxon>
        <taxon>Actinomycetota</taxon>
        <taxon>Actinomycetes</taxon>
        <taxon>Pseudonocardiales</taxon>
        <taxon>Pseudonocardiaceae</taxon>
        <taxon>Actinomycetospora</taxon>
    </lineage>
</organism>
<dbReference type="RefSeq" id="WP_133829271.1">
    <property type="nucleotide sequence ID" value="NZ_BAABHR010000020.1"/>
</dbReference>
<dbReference type="SMART" id="SM00507">
    <property type="entry name" value="HNHc"/>
    <property type="match status" value="1"/>
</dbReference>
<dbReference type="EMBL" id="SNYO01000010">
    <property type="protein sequence ID" value="TDQ50207.1"/>
    <property type="molecule type" value="Genomic_DNA"/>
</dbReference>
<feature type="region of interest" description="Disordered" evidence="1">
    <location>
        <begin position="437"/>
        <end position="460"/>
    </location>
</feature>
<dbReference type="AlphaFoldDB" id="A0A4V3D843"/>
<dbReference type="Pfam" id="PF02720">
    <property type="entry name" value="DUF222"/>
    <property type="match status" value="1"/>
</dbReference>
<keyword evidence="4" id="KW-1185">Reference proteome</keyword>
<protein>
    <submittedName>
        <fullName evidence="3">Uncharacterized protein DUF222</fullName>
    </submittedName>
</protein>
<sequence length="460" mass="50575">MSERVFGSVERDAIERARTGEITRRREDYARLEQVAALEELRVAEMTGDRSTGRLLEELWRIGAVEAKRLVAEAADLCPRSSLIGEALPARLPATAAAAKGGLVGPAHVAIIRTTMRRLDRVEGLPLEEWVEAERRLADDATRLGPKGLQAVADRLLAYLDPDGEEPAEENAGRDDELLFTRRKNGVLHFRGRMSDPVDAEAFGSVVDDLAAPCGPEDTRELALRRIEGLKDLVGAARRPGGVAADTDRSADEHGAADESDEADGSEALIPAPRQSEPTATGRRVERPGRALLTITIDHRWLRGALTERGGYGVLESGLRVHPGTVRRWACDAEIVPVVLGSKSEPLDVGRLQRTAPDAIRRALNLRDGGCAFPGCTRPPRRCQAHHVQEWIDHGPTAIDNMCLLCRYHHQVIHHGHWTIQMIDGLPWFTPPWIIDPERQPRPGGRPRVPDPPPEVSARP</sequence>
<feature type="compositionally biased region" description="Basic and acidic residues" evidence="1">
    <location>
        <begin position="246"/>
        <end position="257"/>
    </location>
</feature>
<dbReference type="InterPro" id="IPR003615">
    <property type="entry name" value="HNH_nuc"/>
</dbReference>
<evidence type="ECO:0000313" key="4">
    <source>
        <dbReference type="Proteomes" id="UP000295705"/>
    </source>
</evidence>
<dbReference type="Proteomes" id="UP000295705">
    <property type="component" value="Unassembled WGS sequence"/>
</dbReference>
<name>A0A4V3D843_9PSEU</name>
<evidence type="ECO:0000259" key="2">
    <source>
        <dbReference type="SMART" id="SM00507"/>
    </source>
</evidence>
<dbReference type="CDD" id="cd00085">
    <property type="entry name" value="HNHc"/>
    <property type="match status" value="1"/>
</dbReference>
<gene>
    <name evidence="3" type="ORF">EV188_110204</name>
</gene>
<comment type="caution">
    <text evidence="3">The sequence shown here is derived from an EMBL/GenBank/DDBJ whole genome shotgun (WGS) entry which is preliminary data.</text>
</comment>
<accession>A0A4V3D843</accession>
<reference evidence="3 4" key="1">
    <citation type="submission" date="2019-03" db="EMBL/GenBank/DDBJ databases">
        <title>Genomic Encyclopedia of Type Strains, Phase IV (KMG-IV): sequencing the most valuable type-strain genomes for metagenomic binning, comparative biology and taxonomic classification.</title>
        <authorList>
            <person name="Goeker M."/>
        </authorList>
    </citation>
    <scope>NUCLEOTIDE SEQUENCE [LARGE SCALE GENOMIC DNA]</scope>
    <source>
        <strain evidence="3 4">DSM 45775</strain>
    </source>
</reference>
<feature type="compositionally biased region" description="Pro residues" evidence="1">
    <location>
        <begin position="450"/>
        <end position="460"/>
    </location>
</feature>
<evidence type="ECO:0000313" key="3">
    <source>
        <dbReference type="EMBL" id="TDQ50207.1"/>
    </source>
</evidence>
<dbReference type="Gene3D" id="1.10.30.50">
    <property type="match status" value="1"/>
</dbReference>
<feature type="domain" description="HNH nuclease" evidence="2">
    <location>
        <begin position="359"/>
        <end position="411"/>
    </location>
</feature>
<proteinExistence type="predicted"/>
<feature type="region of interest" description="Disordered" evidence="1">
    <location>
        <begin position="240"/>
        <end position="287"/>
    </location>
</feature>